<proteinExistence type="inferred from homology"/>
<dbReference type="Proteomes" id="UP000286934">
    <property type="component" value="Unassembled WGS sequence"/>
</dbReference>
<dbReference type="RefSeq" id="WP_126808118.1">
    <property type="nucleotide sequence ID" value="NZ_PIPP01000004.1"/>
</dbReference>
<keyword evidence="7" id="KW-1185">Reference proteome</keyword>
<dbReference type="SUPFAM" id="SSF100950">
    <property type="entry name" value="NagB/RpiA/CoA transferase-like"/>
    <property type="match status" value="1"/>
</dbReference>
<evidence type="ECO:0000256" key="5">
    <source>
        <dbReference type="RuleBase" id="RU361279"/>
    </source>
</evidence>
<dbReference type="GO" id="GO:0009396">
    <property type="term" value="P:folic acid-containing compound biosynthetic process"/>
    <property type="evidence" value="ECO:0007669"/>
    <property type="project" value="TreeGrafter"/>
</dbReference>
<dbReference type="InterPro" id="IPR002698">
    <property type="entry name" value="FTHF_cligase"/>
</dbReference>
<comment type="catalytic activity">
    <reaction evidence="5">
        <text>(6S)-5-formyl-5,6,7,8-tetrahydrofolate + ATP = (6R)-5,10-methenyltetrahydrofolate + ADP + phosphate</text>
        <dbReference type="Rhea" id="RHEA:10488"/>
        <dbReference type="ChEBI" id="CHEBI:30616"/>
        <dbReference type="ChEBI" id="CHEBI:43474"/>
        <dbReference type="ChEBI" id="CHEBI:57455"/>
        <dbReference type="ChEBI" id="CHEBI:57457"/>
        <dbReference type="ChEBI" id="CHEBI:456216"/>
        <dbReference type="EC" id="6.3.3.2"/>
    </reaction>
</comment>
<accession>A0A432WQR6</accession>
<dbReference type="GO" id="GO:0030272">
    <property type="term" value="F:5-formyltetrahydrofolate cyclo-ligase activity"/>
    <property type="evidence" value="ECO:0007669"/>
    <property type="project" value="UniProtKB-EC"/>
</dbReference>
<dbReference type="Pfam" id="PF01812">
    <property type="entry name" value="5-FTHF_cyc-lig"/>
    <property type="match status" value="1"/>
</dbReference>
<dbReference type="EC" id="6.3.3.2" evidence="5"/>
<feature type="binding site" evidence="4">
    <location>
        <position position="59"/>
    </location>
    <ligand>
        <name>substrate</name>
    </ligand>
</feature>
<keyword evidence="5" id="KW-0460">Magnesium</keyword>
<evidence type="ECO:0000313" key="6">
    <source>
        <dbReference type="EMBL" id="RUO36115.1"/>
    </source>
</evidence>
<feature type="binding site" evidence="4">
    <location>
        <position position="64"/>
    </location>
    <ligand>
        <name>substrate</name>
    </ligand>
</feature>
<evidence type="ECO:0000256" key="1">
    <source>
        <dbReference type="ARBA" id="ARBA00010638"/>
    </source>
</evidence>
<evidence type="ECO:0000256" key="4">
    <source>
        <dbReference type="PIRSR" id="PIRSR006806-1"/>
    </source>
</evidence>
<sequence>MSNHFEHKQATRNELRKYFRQRRNVLSAEHKHSAKKALAQRLMQFVNEQPSIQTVAVYLSNDSEPDLHAFIEALWQANIRVALPVIHPIVAGHLLFVHYTPTTQMHENRYGIAEPKLACQQVIPLSQINLMCMPLVAFDAQGNRLGMGGGFYDRTLAHYRQQAYPNLQLMGIAHDCQQAPSLPTEAWDIPLAHVLTPSKHWQFAATGTLSTDSSSE</sequence>
<dbReference type="GO" id="GO:0035999">
    <property type="term" value="P:tetrahydrofolate interconversion"/>
    <property type="evidence" value="ECO:0007669"/>
    <property type="project" value="TreeGrafter"/>
</dbReference>
<dbReference type="PANTHER" id="PTHR23407:SF1">
    <property type="entry name" value="5-FORMYLTETRAHYDROFOLATE CYCLO-LIGASE"/>
    <property type="match status" value="1"/>
</dbReference>
<keyword evidence="3 4" id="KW-0067">ATP-binding</keyword>
<evidence type="ECO:0000256" key="3">
    <source>
        <dbReference type="ARBA" id="ARBA00022840"/>
    </source>
</evidence>
<dbReference type="PIRSF" id="PIRSF006806">
    <property type="entry name" value="FTHF_cligase"/>
    <property type="match status" value="1"/>
</dbReference>
<dbReference type="NCBIfam" id="TIGR02727">
    <property type="entry name" value="MTHFS_bact"/>
    <property type="match status" value="1"/>
</dbReference>
<keyword evidence="2 4" id="KW-0547">Nucleotide-binding</keyword>
<name>A0A432WQR6_9GAMM</name>
<keyword evidence="5" id="KW-0479">Metal-binding</keyword>
<dbReference type="PANTHER" id="PTHR23407">
    <property type="entry name" value="ATPASE INHIBITOR/5-FORMYLTETRAHYDROFOLATE CYCLO-LIGASE"/>
    <property type="match status" value="1"/>
</dbReference>
<feature type="binding site" evidence="4">
    <location>
        <begin position="144"/>
        <end position="152"/>
    </location>
    <ligand>
        <name>ATP</name>
        <dbReference type="ChEBI" id="CHEBI:30616"/>
    </ligand>
</feature>
<protein>
    <recommendedName>
        <fullName evidence="5">5-formyltetrahydrofolate cyclo-ligase</fullName>
        <ecNumber evidence="5">6.3.3.2</ecNumber>
    </recommendedName>
</protein>
<feature type="binding site" evidence="4">
    <location>
        <begin position="12"/>
        <end position="16"/>
    </location>
    <ligand>
        <name>ATP</name>
        <dbReference type="ChEBI" id="CHEBI:30616"/>
    </ligand>
</feature>
<dbReference type="AlphaFoldDB" id="A0A432WQR6"/>
<comment type="caution">
    <text evidence="6">The sequence shown here is derived from an EMBL/GenBank/DDBJ whole genome shotgun (WGS) entry which is preliminary data.</text>
</comment>
<keyword evidence="6" id="KW-0436">Ligase</keyword>
<comment type="cofactor">
    <cofactor evidence="5">
        <name>Mg(2+)</name>
        <dbReference type="ChEBI" id="CHEBI:18420"/>
    </cofactor>
</comment>
<dbReference type="OrthoDB" id="9801938at2"/>
<evidence type="ECO:0000256" key="2">
    <source>
        <dbReference type="ARBA" id="ARBA00022741"/>
    </source>
</evidence>
<reference evidence="7" key="1">
    <citation type="journal article" date="2018" name="Front. Microbiol.">
        <title>Genome-Based Analysis Reveals the Taxonomy and Diversity of the Family Idiomarinaceae.</title>
        <authorList>
            <person name="Liu Y."/>
            <person name="Lai Q."/>
            <person name="Shao Z."/>
        </authorList>
    </citation>
    <scope>NUCLEOTIDE SEQUENCE [LARGE SCALE GENOMIC DNA]</scope>
    <source>
        <strain evidence="7">AIS</strain>
    </source>
</reference>
<dbReference type="Gene3D" id="3.40.50.10420">
    <property type="entry name" value="NagB/RpiA/CoA transferase-like"/>
    <property type="match status" value="1"/>
</dbReference>
<dbReference type="GO" id="GO:0046872">
    <property type="term" value="F:metal ion binding"/>
    <property type="evidence" value="ECO:0007669"/>
    <property type="project" value="UniProtKB-KW"/>
</dbReference>
<dbReference type="InterPro" id="IPR037171">
    <property type="entry name" value="NagB/RpiA_transferase-like"/>
</dbReference>
<dbReference type="GO" id="GO:0005524">
    <property type="term" value="F:ATP binding"/>
    <property type="evidence" value="ECO:0007669"/>
    <property type="project" value="UniProtKB-KW"/>
</dbReference>
<organism evidence="6 7">
    <name type="scientific">Aliidiomarina shirensis</name>
    <dbReference type="NCBI Taxonomy" id="1048642"/>
    <lineage>
        <taxon>Bacteria</taxon>
        <taxon>Pseudomonadati</taxon>
        <taxon>Pseudomonadota</taxon>
        <taxon>Gammaproteobacteria</taxon>
        <taxon>Alteromonadales</taxon>
        <taxon>Idiomarinaceae</taxon>
        <taxon>Aliidiomarina</taxon>
    </lineage>
</organism>
<comment type="similarity">
    <text evidence="1 5">Belongs to the 5-formyltetrahydrofolate cyclo-ligase family.</text>
</comment>
<gene>
    <name evidence="6" type="ORF">CWE13_09600</name>
</gene>
<evidence type="ECO:0000313" key="7">
    <source>
        <dbReference type="Proteomes" id="UP000286934"/>
    </source>
</evidence>
<dbReference type="EMBL" id="PIPP01000004">
    <property type="protein sequence ID" value="RUO36115.1"/>
    <property type="molecule type" value="Genomic_DNA"/>
</dbReference>
<dbReference type="InterPro" id="IPR024185">
    <property type="entry name" value="FTHF_cligase-like_sf"/>
</dbReference>